<feature type="domain" description="GH10" evidence="13">
    <location>
        <begin position="68"/>
        <end position="371"/>
    </location>
</feature>
<evidence type="ECO:0000256" key="1">
    <source>
        <dbReference type="ARBA" id="ARBA00000681"/>
    </source>
</evidence>
<proteinExistence type="inferred from homology"/>
<keyword evidence="4 12" id="KW-0732">Signal</keyword>
<evidence type="ECO:0000256" key="5">
    <source>
        <dbReference type="ARBA" id="ARBA00022801"/>
    </source>
</evidence>
<keyword evidence="6" id="KW-0136">Cellulose degradation</keyword>
<evidence type="ECO:0000259" key="13">
    <source>
        <dbReference type="PROSITE" id="PS51760"/>
    </source>
</evidence>
<feature type="domain" description="Dockerin" evidence="14">
    <location>
        <begin position="410"/>
        <end position="476"/>
    </location>
</feature>
<protein>
    <recommendedName>
        <fullName evidence="10">Beta-xylanase</fullName>
        <ecNumber evidence="10">3.2.1.8</ecNumber>
    </recommendedName>
</protein>
<comment type="similarity">
    <text evidence="2 10">Belongs to the glycosyl hydrolase 10 (cellulase F) family.</text>
</comment>
<evidence type="ECO:0000256" key="7">
    <source>
        <dbReference type="ARBA" id="ARBA00023277"/>
    </source>
</evidence>
<dbReference type="InterPro" id="IPR044846">
    <property type="entry name" value="GH10"/>
</dbReference>
<dbReference type="Gene3D" id="1.10.1330.10">
    <property type="entry name" value="Dockerin domain"/>
    <property type="match status" value="1"/>
</dbReference>
<dbReference type="GO" id="GO:0030245">
    <property type="term" value="P:cellulose catabolic process"/>
    <property type="evidence" value="ECO:0007669"/>
    <property type="project" value="UniProtKB-KW"/>
</dbReference>
<dbReference type="InterPro" id="IPR001000">
    <property type="entry name" value="GH10_dom"/>
</dbReference>
<comment type="catalytic activity">
    <reaction evidence="1 10">
        <text>Endohydrolysis of (1-&gt;4)-beta-D-xylosidic linkages in xylans.</text>
        <dbReference type="EC" id="3.2.1.8"/>
    </reaction>
</comment>
<keyword evidence="7 10" id="KW-0119">Carbohydrate metabolism</keyword>
<dbReference type="PROSITE" id="PS51760">
    <property type="entry name" value="GH10_2"/>
    <property type="match status" value="1"/>
</dbReference>
<evidence type="ECO:0000256" key="4">
    <source>
        <dbReference type="ARBA" id="ARBA00022729"/>
    </source>
</evidence>
<dbReference type="GO" id="GO:0031176">
    <property type="term" value="F:endo-1,4-beta-xylanase activity"/>
    <property type="evidence" value="ECO:0007669"/>
    <property type="project" value="UniProtKB-EC"/>
</dbReference>
<dbReference type="EC" id="3.2.1.8" evidence="10"/>
<evidence type="ECO:0000256" key="2">
    <source>
        <dbReference type="ARBA" id="ARBA00007495"/>
    </source>
</evidence>
<keyword evidence="3 15" id="KW-0858">Xylan degradation</keyword>
<evidence type="ECO:0000256" key="3">
    <source>
        <dbReference type="ARBA" id="ARBA00022651"/>
    </source>
</evidence>
<dbReference type="PANTHER" id="PTHR31490">
    <property type="entry name" value="GLYCOSYL HYDROLASE"/>
    <property type="match status" value="1"/>
</dbReference>
<dbReference type="AlphaFoldDB" id="A0A3Q8TLG0"/>
<reference evidence="15" key="1">
    <citation type="submission" date="2018-03" db="EMBL/GenBank/DDBJ databases">
        <authorList>
            <person name="Fu F.X."/>
        </authorList>
    </citation>
    <scope>NUCLEOTIDE SEQUENCE</scope>
</reference>
<dbReference type="SMART" id="SM00633">
    <property type="entry name" value="Glyco_10"/>
    <property type="match status" value="1"/>
</dbReference>
<evidence type="ECO:0000256" key="11">
    <source>
        <dbReference type="SAM" id="MobiDB-lite"/>
    </source>
</evidence>
<keyword evidence="8 10" id="KW-0326">Glycosidase</keyword>
<sequence>MKPVRLITAALTTAVLSLPLMVVPASAGPVHDHHPAPHSNAKSERLRWAAPDGFYIGSAVAGGGHHLEQDYPDPFTHDGKYRSILAQQFSSVSPENQMKWEYIHPEPDRYDFAMADKIVDFAERNDQKVRGHTLLWHSQNPEWLEEGDYSPEELREILRDHITTVVGRYAGRIHQWDVANEIFDEQGNLRTQENIWIRELGPGIIADAFRWAHEADPNAELFFNDYNVEGINPKSDAYYELIQELLDDGVPVHGFSVQGHLSTRYGFPGDLEQNLRRFDELGLATAITELDVRMDLPASGKPTPKQLEQQADYYQQALEACLAVEGCDSFTIWGFTDKYSWVPVFFPDEGAATIMTEKYERKPAFFALQQTLREARCADSPKPGPGKPKPGKGPKHDHCRSTYKVPGTPSTKLYGDVNDDGKVNSTDAVALKRYVLRSGISINTDNADLNEDGRVNSTDLGILKRYILKEIDTLPYKN</sequence>
<dbReference type="InterPro" id="IPR036439">
    <property type="entry name" value="Dockerin_dom_sf"/>
</dbReference>
<dbReference type="PROSITE" id="PS00448">
    <property type="entry name" value="CLOS_CELLULOSOME_RPT"/>
    <property type="match status" value="2"/>
</dbReference>
<name>A0A3Q8TLG0_THEFU</name>
<dbReference type="Pfam" id="PF00404">
    <property type="entry name" value="Dockerin_1"/>
    <property type="match status" value="1"/>
</dbReference>
<dbReference type="SUPFAM" id="SSF51445">
    <property type="entry name" value="(Trans)glycosidases"/>
    <property type="match status" value="1"/>
</dbReference>
<feature type="region of interest" description="Disordered" evidence="11">
    <location>
        <begin position="376"/>
        <end position="411"/>
    </location>
</feature>
<dbReference type="EMBL" id="MH049737">
    <property type="protein sequence ID" value="AZL40723.1"/>
    <property type="molecule type" value="Genomic_DNA"/>
</dbReference>
<dbReference type="InterPro" id="IPR017853">
    <property type="entry name" value="GH"/>
</dbReference>
<dbReference type="SUPFAM" id="SSF63446">
    <property type="entry name" value="Type I dockerin domain"/>
    <property type="match status" value="1"/>
</dbReference>
<dbReference type="PRINTS" id="PR00134">
    <property type="entry name" value="GLHYDRLASE10"/>
</dbReference>
<evidence type="ECO:0000256" key="10">
    <source>
        <dbReference type="RuleBase" id="RU361174"/>
    </source>
</evidence>
<dbReference type="Pfam" id="PF00331">
    <property type="entry name" value="Glyco_hydro_10"/>
    <property type="match status" value="1"/>
</dbReference>
<feature type="chain" id="PRO_5018665019" description="Beta-xylanase" evidence="12">
    <location>
        <begin position="28"/>
        <end position="478"/>
    </location>
</feature>
<dbReference type="InterPro" id="IPR002105">
    <property type="entry name" value="Dockerin_1_rpt"/>
</dbReference>
<dbReference type="PROSITE" id="PS51766">
    <property type="entry name" value="DOCKERIN"/>
    <property type="match status" value="1"/>
</dbReference>
<evidence type="ECO:0000256" key="6">
    <source>
        <dbReference type="ARBA" id="ARBA00023001"/>
    </source>
</evidence>
<dbReference type="InterPro" id="IPR016134">
    <property type="entry name" value="Dockerin_dom"/>
</dbReference>
<evidence type="ECO:0000256" key="12">
    <source>
        <dbReference type="SAM" id="SignalP"/>
    </source>
</evidence>
<gene>
    <name evidence="15" type="primary">xyn10B</name>
</gene>
<dbReference type="CDD" id="cd14256">
    <property type="entry name" value="Dockerin_I"/>
    <property type="match status" value="1"/>
</dbReference>
<evidence type="ECO:0000256" key="9">
    <source>
        <dbReference type="ARBA" id="ARBA00023326"/>
    </source>
</evidence>
<dbReference type="FunFam" id="1.10.1330.10:FF:000001">
    <property type="entry name" value="Endoglucanase D"/>
    <property type="match status" value="1"/>
</dbReference>
<accession>A0A3Q8TLG0</accession>
<keyword evidence="5 10" id="KW-0378">Hydrolase</keyword>
<dbReference type="Gene3D" id="3.20.20.80">
    <property type="entry name" value="Glycosidases"/>
    <property type="match status" value="1"/>
</dbReference>
<organism evidence="15">
    <name type="scientific">Thermobifida fusca</name>
    <name type="common">Thermomonospora fusca</name>
    <dbReference type="NCBI Taxonomy" id="2021"/>
    <lineage>
        <taxon>Bacteria</taxon>
        <taxon>Bacillati</taxon>
        <taxon>Actinomycetota</taxon>
        <taxon>Actinomycetes</taxon>
        <taxon>Streptosporangiales</taxon>
        <taxon>Nocardiopsidaceae</taxon>
        <taxon>Thermobifida</taxon>
    </lineage>
</organism>
<evidence type="ECO:0000313" key="15">
    <source>
        <dbReference type="EMBL" id="AZL40723.1"/>
    </source>
</evidence>
<feature type="signal peptide" evidence="12">
    <location>
        <begin position="1"/>
        <end position="27"/>
    </location>
</feature>
<evidence type="ECO:0000256" key="8">
    <source>
        <dbReference type="ARBA" id="ARBA00023295"/>
    </source>
</evidence>
<evidence type="ECO:0000259" key="14">
    <source>
        <dbReference type="PROSITE" id="PS51766"/>
    </source>
</evidence>
<dbReference type="GO" id="GO:0045493">
    <property type="term" value="P:xylan catabolic process"/>
    <property type="evidence" value="ECO:0007669"/>
    <property type="project" value="UniProtKB-KW"/>
</dbReference>
<keyword evidence="9 10" id="KW-0624">Polysaccharide degradation</keyword>
<dbReference type="PANTHER" id="PTHR31490:SF88">
    <property type="entry name" value="BETA-XYLANASE"/>
    <property type="match status" value="1"/>
</dbReference>